<feature type="compositionally biased region" description="Polar residues" evidence="1">
    <location>
        <begin position="11"/>
        <end position="28"/>
    </location>
</feature>
<dbReference type="Proteomes" id="UP001140562">
    <property type="component" value="Unassembled WGS sequence"/>
</dbReference>
<organism evidence="2 3">
    <name type="scientific">Didymella glomerata</name>
    <dbReference type="NCBI Taxonomy" id="749621"/>
    <lineage>
        <taxon>Eukaryota</taxon>
        <taxon>Fungi</taxon>
        <taxon>Dikarya</taxon>
        <taxon>Ascomycota</taxon>
        <taxon>Pezizomycotina</taxon>
        <taxon>Dothideomycetes</taxon>
        <taxon>Pleosporomycetidae</taxon>
        <taxon>Pleosporales</taxon>
        <taxon>Pleosporineae</taxon>
        <taxon>Didymellaceae</taxon>
        <taxon>Didymella</taxon>
    </lineage>
</organism>
<keyword evidence="3" id="KW-1185">Reference proteome</keyword>
<evidence type="ECO:0000313" key="2">
    <source>
        <dbReference type="EMBL" id="KAJ4342497.1"/>
    </source>
</evidence>
<feature type="region of interest" description="Disordered" evidence="1">
    <location>
        <begin position="1"/>
        <end position="28"/>
    </location>
</feature>
<name>A0A9W9C4W3_9PLEO</name>
<sequence length="288" mass="32288">MAPNPDPQPPNFATLSFSNSTGQTRAPQNKYNKGRKFFQQMQPTFSIDVPTTNFTKLEFLDNFDPTKDTVVRKKAREWVNKNREISNLGGQTYSKSNSKSRSKKVALKADDEDRKKQLAKRKVAAPADIISSPKAVGASAVDPFGILPNIDKYADKSKHALIPFQHENTVLGNMAKSELTFVLWLYATVIIRDGMLGNFNTEEVYWFYNKSLKSMQETLQRETIAGNYSDHMINAVACITAAAVFSGMFDASIAHRDALVRLLTLRGDGDIQVGWQSTGYFTRKASQW</sequence>
<comment type="caution">
    <text evidence="2">The sequence shown here is derived from an EMBL/GenBank/DDBJ whole genome shotgun (WGS) entry which is preliminary data.</text>
</comment>
<dbReference type="OrthoDB" id="3796409at2759"/>
<dbReference type="AlphaFoldDB" id="A0A9W9C4W3"/>
<proteinExistence type="predicted"/>
<protein>
    <submittedName>
        <fullName evidence="2">Uncharacterized protein</fullName>
    </submittedName>
</protein>
<accession>A0A9W9C4W3</accession>
<reference evidence="2" key="1">
    <citation type="submission" date="2022-10" db="EMBL/GenBank/DDBJ databases">
        <title>Tapping the CABI collections for fungal endophytes: first genome assemblies for Collariella, Neodidymelliopsis, Ascochyta clinopodiicola, Didymella pomorum, Didymosphaeria variabile, Neocosmospora piperis and Neocucurbitaria cava.</title>
        <authorList>
            <person name="Hill R."/>
        </authorList>
    </citation>
    <scope>NUCLEOTIDE SEQUENCE</scope>
    <source>
        <strain evidence="2">IMI 360193</strain>
    </source>
</reference>
<feature type="compositionally biased region" description="Pro residues" evidence="1">
    <location>
        <begin position="1"/>
        <end position="10"/>
    </location>
</feature>
<dbReference type="PANTHER" id="PTHR37540:SF5">
    <property type="entry name" value="TRANSCRIPTION FACTOR DOMAIN-CONTAINING PROTEIN"/>
    <property type="match status" value="1"/>
</dbReference>
<feature type="region of interest" description="Disordered" evidence="1">
    <location>
        <begin position="87"/>
        <end position="119"/>
    </location>
</feature>
<evidence type="ECO:0000313" key="3">
    <source>
        <dbReference type="Proteomes" id="UP001140562"/>
    </source>
</evidence>
<gene>
    <name evidence="2" type="ORF">N0V87_001118</name>
</gene>
<evidence type="ECO:0000256" key="1">
    <source>
        <dbReference type="SAM" id="MobiDB-lite"/>
    </source>
</evidence>
<dbReference type="PANTHER" id="PTHR37540">
    <property type="entry name" value="TRANSCRIPTION FACTOR (ACR-2), PUTATIVE-RELATED-RELATED"/>
    <property type="match status" value="1"/>
</dbReference>
<feature type="compositionally biased region" description="Basic and acidic residues" evidence="1">
    <location>
        <begin position="107"/>
        <end position="116"/>
    </location>
</feature>
<dbReference type="EMBL" id="JAPEUV010000006">
    <property type="protein sequence ID" value="KAJ4342497.1"/>
    <property type="molecule type" value="Genomic_DNA"/>
</dbReference>